<keyword evidence="4 5" id="KW-0472">Membrane</keyword>
<feature type="transmembrane region" description="Helical" evidence="5">
    <location>
        <begin position="128"/>
        <end position="150"/>
    </location>
</feature>
<evidence type="ECO:0000256" key="4">
    <source>
        <dbReference type="ARBA" id="ARBA00023136"/>
    </source>
</evidence>
<feature type="transmembrane region" description="Helical" evidence="5">
    <location>
        <begin position="78"/>
        <end position="98"/>
    </location>
</feature>
<dbReference type="InterPro" id="IPR013525">
    <property type="entry name" value="ABC2_TM"/>
</dbReference>
<dbReference type="GO" id="GO:0043190">
    <property type="term" value="C:ATP-binding cassette (ABC) transporter complex"/>
    <property type="evidence" value="ECO:0007669"/>
    <property type="project" value="InterPro"/>
</dbReference>
<dbReference type="Pfam" id="PF01061">
    <property type="entry name" value="ABC2_membrane"/>
    <property type="match status" value="1"/>
</dbReference>
<evidence type="ECO:0000256" key="1">
    <source>
        <dbReference type="ARBA" id="ARBA00004141"/>
    </source>
</evidence>
<gene>
    <name evidence="7" type="ORF">UFOPK4049_00907</name>
</gene>
<accession>A0A6J7Q290</accession>
<name>A0A6J7Q290_9ZZZZ</name>
<dbReference type="AlphaFoldDB" id="A0A6J7Q290"/>
<evidence type="ECO:0000256" key="2">
    <source>
        <dbReference type="ARBA" id="ARBA00022692"/>
    </source>
</evidence>
<organism evidence="7">
    <name type="scientific">freshwater metagenome</name>
    <dbReference type="NCBI Taxonomy" id="449393"/>
    <lineage>
        <taxon>unclassified sequences</taxon>
        <taxon>metagenomes</taxon>
        <taxon>ecological metagenomes</taxon>
    </lineage>
</organism>
<evidence type="ECO:0000256" key="3">
    <source>
        <dbReference type="ARBA" id="ARBA00022989"/>
    </source>
</evidence>
<keyword evidence="2 5" id="KW-0812">Transmembrane</keyword>
<dbReference type="GO" id="GO:0140359">
    <property type="term" value="F:ABC-type transporter activity"/>
    <property type="evidence" value="ECO:0007669"/>
    <property type="project" value="InterPro"/>
</dbReference>
<dbReference type="InterPro" id="IPR047817">
    <property type="entry name" value="ABC2_TM_bact-type"/>
</dbReference>
<dbReference type="EMBL" id="CAFBPB010000118">
    <property type="protein sequence ID" value="CAB5008712.1"/>
    <property type="molecule type" value="Genomic_DNA"/>
</dbReference>
<evidence type="ECO:0000256" key="5">
    <source>
        <dbReference type="SAM" id="Phobius"/>
    </source>
</evidence>
<feature type="transmembrane region" description="Helical" evidence="5">
    <location>
        <begin position="48"/>
        <end position="66"/>
    </location>
</feature>
<reference evidence="7" key="1">
    <citation type="submission" date="2020-05" db="EMBL/GenBank/DDBJ databases">
        <authorList>
            <person name="Chiriac C."/>
            <person name="Salcher M."/>
            <person name="Ghai R."/>
            <person name="Kavagutti S V."/>
        </authorList>
    </citation>
    <scope>NUCLEOTIDE SEQUENCE</scope>
</reference>
<feature type="transmembrane region" description="Helical" evidence="5">
    <location>
        <begin position="247"/>
        <end position="271"/>
    </location>
</feature>
<feature type="transmembrane region" description="Helical" evidence="5">
    <location>
        <begin position="192"/>
        <end position="212"/>
    </location>
</feature>
<dbReference type="PROSITE" id="PS51012">
    <property type="entry name" value="ABC_TM2"/>
    <property type="match status" value="1"/>
</dbReference>
<proteinExistence type="predicted"/>
<dbReference type="InterPro" id="IPR000412">
    <property type="entry name" value="ABC_2_transport"/>
</dbReference>
<comment type="subcellular location">
    <subcellularLocation>
        <location evidence="1">Membrane</location>
        <topology evidence="1">Multi-pass membrane protein</topology>
    </subcellularLocation>
</comment>
<dbReference type="PANTHER" id="PTHR43229">
    <property type="entry name" value="NODULATION PROTEIN J"/>
    <property type="match status" value="1"/>
</dbReference>
<dbReference type="PRINTS" id="PR00164">
    <property type="entry name" value="ABC2TRNSPORT"/>
</dbReference>
<keyword evidence="3 5" id="KW-1133">Transmembrane helix</keyword>
<dbReference type="InterPro" id="IPR051784">
    <property type="entry name" value="Nod_factor_ABC_transporter"/>
</dbReference>
<dbReference type="PANTHER" id="PTHR43229:SF2">
    <property type="entry name" value="NODULATION PROTEIN J"/>
    <property type="match status" value="1"/>
</dbReference>
<sequence>MSILEGKRQGSLNLVDAVKVMRRGTFYVFESRMRVQAKWWKQILLGQMANPVLYLMSVGVGVSAMISKNSGSNAIDGVTYLTFLAPALLASAAIQSAMDETIWPTMEGFRWHKTFFAMNATPLTGNQIGIGIFISALVRTLSSILIYFLSLIPFHALPSGKAWLAIPAALFAGASFGAMMLAVAAYAEKADVMFVIINRFVIMPLFLFSGTFYPLNTLPMAVRWFGWISPLWHATELGRYFTYGHSIAGRILLVHFIFLFIPIVIGLTLALRRFTYRLAR</sequence>
<feature type="transmembrane region" description="Helical" evidence="5">
    <location>
        <begin position="162"/>
        <end position="186"/>
    </location>
</feature>
<protein>
    <submittedName>
        <fullName evidence="7">Unannotated protein</fullName>
    </submittedName>
</protein>
<feature type="domain" description="ABC transmembrane type-2" evidence="6">
    <location>
        <begin position="42"/>
        <end position="277"/>
    </location>
</feature>
<dbReference type="PIRSF" id="PIRSF006648">
    <property type="entry name" value="DrrB"/>
    <property type="match status" value="1"/>
</dbReference>
<evidence type="ECO:0000259" key="6">
    <source>
        <dbReference type="PROSITE" id="PS51012"/>
    </source>
</evidence>
<evidence type="ECO:0000313" key="7">
    <source>
        <dbReference type="EMBL" id="CAB5008712.1"/>
    </source>
</evidence>